<accession>A0A6S7J0J4</accession>
<comment type="caution">
    <text evidence="2">The sequence shown here is derived from an EMBL/GenBank/DDBJ whole genome shotgun (WGS) entry which is preliminary data.</text>
</comment>
<feature type="compositionally biased region" description="Polar residues" evidence="1">
    <location>
        <begin position="512"/>
        <end position="526"/>
    </location>
</feature>
<feature type="region of interest" description="Disordered" evidence="1">
    <location>
        <begin position="1120"/>
        <end position="1355"/>
    </location>
</feature>
<keyword evidence="3" id="KW-1185">Reference proteome</keyword>
<feature type="compositionally biased region" description="Polar residues" evidence="1">
    <location>
        <begin position="689"/>
        <end position="712"/>
    </location>
</feature>
<dbReference type="SUPFAM" id="SSF48726">
    <property type="entry name" value="Immunoglobulin"/>
    <property type="match status" value="1"/>
</dbReference>
<proteinExistence type="predicted"/>
<feature type="non-terminal residue" evidence="2">
    <location>
        <position position="2387"/>
    </location>
</feature>
<evidence type="ECO:0000256" key="1">
    <source>
        <dbReference type="SAM" id="MobiDB-lite"/>
    </source>
</evidence>
<dbReference type="InterPro" id="IPR036179">
    <property type="entry name" value="Ig-like_dom_sf"/>
</dbReference>
<evidence type="ECO:0000313" key="3">
    <source>
        <dbReference type="Proteomes" id="UP001152795"/>
    </source>
</evidence>
<organism evidence="2 3">
    <name type="scientific">Paramuricea clavata</name>
    <name type="common">Red gorgonian</name>
    <name type="synonym">Violescent sea-whip</name>
    <dbReference type="NCBI Taxonomy" id="317549"/>
    <lineage>
        <taxon>Eukaryota</taxon>
        <taxon>Metazoa</taxon>
        <taxon>Cnidaria</taxon>
        <taxon>Anthozoa</taxon>
        <taxon>Octocorallia</taxon>
        <taxon>Malacalcyonacea</taxon>
        <taxon>Plexauridae</taxon>
        <taxon>Paramuricea</taxon>
    </lineage>
</organism>
<feature type="compositionally biased region" description="Polar residues" evidence="1">
    <location>
        <begin position="1236"/>
        <end position="1290"/>
    </location>
</feature>
<dbReference type="PROSITE" id="PS50835">
    <property type="entry name" value="IG_LIKE"/>
    <property type="match status" value="1"/>
</dbReference>
<feature type="region of interest" description="Disordered" evidence="1">
    <location>
        <begin position="1457"/>
        <end position="1487"/>
    </location>
</feature>
<dbReference type="Pfam" id="PF13927">
    <property type="entry name" value="Ig_3"/>
    <property type="match status" value="1"/>
</dbReference>
<feature type="compositionally biased region" description="Low complexity" evidence="1">
    <location>
        <begin position="1457"/>
        <end position="1470"/>
    </location>
</feature>
<feature type="compositionally biased region" description="Low complexity" evidence="1">
    <location>
        <begin position="1291"/>
        <end position="1330"/>
    </location>
</feature>
<dbReference type="InterPro" id="IPR013783">
    <property type="entry name" value="Ig-like_fold"/>
</dbReference>
<dbReference type="PANTHER" id="PTHR17571">
    <property type="entry name" value="URINARY PROTEIN RUP /ACROSOMAL PROTEIN SP-10"/>
    <property type="match status" value="1"/>
</dbReference>
<feature type="region of interest" description="Disordered" evidence="1">
    <location>
        <begin position="1015"/>
        <end position="1102"/>
    </location>
</feature>
<feature type="region of interest" description="Disordered" evidence="1">
    <location>
        <begin position="271"/>
        <end position="387"/>
    </location>
</feature>
<evidence type="ECO:0000313" key="2">
    <source>
        <dbReference type="EMBL" id="CAB4011012.1"/>
    </source>
</evidence>
<dbReference type="OrthoDB" id="10010359at2759"/>
<feature type="compositionally biased region" description="Polar residues" evidence="1">
    <location>
        <begin position="1476"/>
        <end position="1487"/>
    </location>
</feature>
<protein>
    <submittedName>
        <fullName evidence="2">KxY xW signal peptide domain</fullName>
    </submittedName>
</protein>
<reference evidence="2" key="1">
    <citation type="submission" date="2020-04" db="EMBL/GenBank/DDBJ databases">
        <authorList>
            <person name="Alioto T."/>
            <person name="Alioto T."/>
            <person name="Gomez Garrido J."/>
        </authorList>
    </citation>
    <scope>NUCLEOTIDE SEQUENCE</scope>
    <source>
        <strain evidence="2">A484AB</strain>
    </source>
</reference>
<dbReference type="InterPro" id="IPR007110">
    <property type="entry name" value="Ig-like_dom"/>
</dbReference>
<feature type="compositionally biased region" description="Low complexity" evidence="1">
    <location>
        <begin position="527"/>
        <end position="540"/>
    </location>
</feature>
<gene>
    <name evidence="2" type="ORF">PACLA_8A066190</name>
</gene>
<dbReference type="SMART" id="SM00408">
    <property type="entry name" value="IGc2"/>
    <property type="match status" value="1"/>
</dbReference>
<name>A0A6S7J0J4_PARCT</name>
<sequence>MVLAGTVREIEETTNFAEYFVIRIYDSRDGIPILIDGESYVRVTPKSSPQYQYNIVVEPGEIKFYVVFLLLNNYDGDVVVSTGLPGTSGEITMKPGETVAVSEQPNNNNPISVTAAVAKGTTGKVNINGQSSVSITPAEIFGASFQVLFIYREDPIPTPAPGEPVYYVTFIITNTYGKDVYLRTSLPSPYNTIIIINGKTVRMSIKVLTQQDVTFEAFVRETEENITINGQDMFTITPRDSPGEPIVLNLPELIAAPPVGIVTTQGPVIPATTQGPTDAPVSTKPPTDAAESTKAPTDAAVSTEGPTDAVVSTEAPTDVAVSTKAPTDAAISTERPTDAVVSTEAPTDVAVSTKAPTDAAISTEGPTDAVVSTEAPTDAAVSTKAPTDDAAVSTEALTDAVVSTKGPTDAVVSTEASTDAAVSTEGPTDAVVSTEGPTDGVSTKAPTDAAVSTEGPTDAIVSTEGPTDDISTEALTDAAMSTKAPTDAAVSTEAPTDAAVSTKGPTDDGLTQAPTDAVTTKSPSVHTGTGPVVGTDVGAGEASTVPTQEATDVVSTEARTAPRSTEAPTDAAVSSQAPTDAAESTQAPTDAAVSTQAPTDAAVSTEGPTDGVVSTEVPTDGVSTQAPTDVAVSTKAPTDATVSTEGPTDAVVPTEGPTDGVSTKAPTDAAVSTEGPTDGVVSTEVPTDGVSTQAPTDAAESTQRPTDVAESTQAPTDAALYYVNVKIVNNYGYNVDVRSNTGVIQDVMVLAGAVREIEETTNSAEYFVIRIYDSRDGIPILIDGESYVRVTPKSSPQYQYNIVVEPGEIKFYVVFLLVNNYDGDVVVSTGLPGTSGEITMKPGETVAVSEQPNNNNPISVTAAVAKGTTGKVNINRQSSVSITPAEIFGASFQVLFIYREDPIPTPAPGEPVYYVTFIITNTYGKDVYLRTSLPSPYNTIIIINCKTVRMSIKVLTQQDVTFEAFVRETEEKITINGQDMFTITPRDSPGEPIVLNLPELIAAPPVGIVTTQGPVIPATTQGPTDAAESTKAPTDAALSTEGPTDAVVSTEGPTDGVSTKAPTDAALSTKGPTDAAVSTEGPTDAVVSTETPTDAAVSTRGPTDAAVLTEGPTDAVVSTEAPTDVAVSTKAPTDAAISTEGPTDAAVSTKAPTDDAAVSTEAPTDAAISTEGPTDAAVSTKGPTVAVVSTEASTDGAVSTEGPTDAVVSTEGPTDGVSTKAPTDAAGSTEGPTDAAVSTQASTDGAESTQAPTDAAESTQASTDAAESTQAPTDAAESTQASTDGAESTQAPTDAAESTPAATDAAETTQAPTDAAVSTQAATDAAETTQSPTDAAVSTEGVATTTPSPPVEISTPVTTEPVAFYIPIMVVNRYPGPGAIRLKTNVPPPNSFFKVEPGSSLMKIIGLTSGRPVSFSAFSILDNKKLLVNDIPVLVITPYQDSEKPYIILYVTDPEGPTVSTSPPTVLTTPSKKETLPTTKPEVSTPLSTLQPGELPVIIRNQKTTEIVPARKKRYKTVVGSSISSPASIAITIVCQANGVPSPTIKWSRNGVVLERSTKTVKILKGGRLRIKSLSVNEIGRYECTASNILGSDSAISRINIKVPIRYFLPIFFFNRLDKDVVITTTLKAPYGNLSVAPNGSFRYVLRPLNPGHVLIHATEKDSGKRLLVNNKETVSLRTNSSLTRYWPIDITAAAPEQYYVYLYVENKFAKDIRLVTSLTNFRNTIIEASKGIALRFPTTSQAAVTITAFDSATGQQIKINNLDSMTVIPSRQTATPKILSITAPGQPVSYWFYIEATNNHPRAVEMVTTMRTPNNTFDITPGNIFRMTVRTNSPNSIMFRVYDKSNGFPVIINGKFSVRLSPTQSLQSGPQQLYIGAQPKKKLYVSYYITNNYANPINIKTNSSQHPVLPSVQPGGTTKMQLPLSATLAIRVFDALTDQPQRINGQTVVYIKPTADVNSYVRLYVPFRITATQPPSGKRYYVAFSVRNNNQREITVRTTLAEPYQLFHVRPSDTFTINVAHDSAQPVVIQAVDRTTGTPITLNGKQSITLIPQATPAVPQLYSAPIEYRPVYRVTFTLRNTGSKTVILRSKLSSPDQSFRLAPGQVYTLNRTVPNQHAVFIHVHDAVTNQRAFVNGKASFVLFPKVYLVPYKQVTGALYPLRFSVENRYNKKIYIKTTLPKPYDVITFDPKQKITVYVNSSSTKVVEVKAYDFLQNTELLPINGQFSIQLTPGVTSLIPLAVPSADYTTYYFVLGVHNNYGSDIILRSALESPHDSIRVRAGKSLTLTLQTRQNTSVVFTVIDAANGRRVTINGKAMMILKPTKVPGAPQDLYFPAKDVYYVAFGVKNSYGKNIYLTTNMPAPHNIINIPRDRQIQRTVVLLHQNL</sequence>
<dbReference type="InterPro" id="IPR003598">
    <property type="entry name" value="Ig_sub2"/>
</dbReference>
<dbReference type="Gene3D" id="2.60.40.10">
    <property type="entry name" value="Immunoglobulins"/>
    <property type="match status" value="1"/>
</dbReference>
<dbReference type="Proteomes" id="UP001152795">
    <property type="component" value="Unassembled WGS sequence"/>
</dbReference>
<dbReference type="EMBL" id="CACRXK020006999">
    <property type="protein sequence ID" value="CAB4011012.1"/>
    <property type="molecule type" value="Genomic_DNA"/>
</dbReference>
<dbReference type="PANTHER" id="PTHR17571:SF34">
    <property type="entry name" value="ACROSOMAL PROTEIN SP-10"/>
    <property type="match status" value="1"/>
</dbReference>
<dbReference type="InterPro" id="IPR052671">
    <property type="entry name" value="Acrosomal_SP-10-like"/>
</dbReference>
<feature type="region of interest" description="Disordered" evidence="1">
    <location>
        <begin position="481"/>
        <end position="712"/>
    </location>
</feature>
<feature type="region of interest" description="Disordered" evidence="1">
    <location>
        <begin position="408"/>
        <end position="468"/>
    </location>
</feature>
<feature type="compositionally biased region" description="Polar residues" evidence="1">
    <location>
        <begin position="544"/>
        <end position="598"/>
    </location>
</feature>